<evidence type="ECO:0000313" key="2">
    <source>
        <dbReference type="EMBL" id="GLS62612.1"/>
    </source>
</evidence>
<dbReference type="Proteomes" id="UP000321960">
    <property type="component" value="Unassembled WGS sequence"/>
</dbReference>
<name>A0A512J765_9HYPH</name>
<evidence type="ECO:0000313" key="1">
    <source>
        <dbReference type="EMBL" id="GEP05806.1"/>
    </source>
</evidence>
<dbReference type="EMBL" id="BSPK01000016">
    <property type="protein sequence ID" value="GLS62612.1"/>
    <property type="molecule type" value="Genomic_DNA"/>
</dbReference>
<protein>
    <recommendedName>
        <fullName evidence="5">N-acetyltransferase domain-containing protein</fullName>
    </recommendedName>
</protein>
<reference evidence="2" key="1">
    <citation type="journal article" date="2014" name="Int. J. Syst. Evol. Microbiol.">
        <title>Complete genome of a new Firmicutes species belonging to the dominant human colonic microbiota ('Ruminococcus bicirculans') reveals two chromosomes and a selective capacity to utilize plant glucans.</title>
        <authorList>
            <consortium name="NISC Comparative Sequencing Program"/>
            <person name="Wegmann U."/>
            <person name="Louis P."/>
            <person name="Goesmann A."/>
            <person name="Henrissat B."/>
            <person name="Duncan S.H."/>
            <person name="Flint H.J."/>
        </authorList>
    </citation>
    <scope>NUCLEOTIDE SEQUENCE</scope>
    <source>
        <strain evidence="2">NBRC 107715</strain>
    </source>
</reference>
<dbReference type="SUPFAM" id="SSF55729">
    <property type="entry name" value="Acyl-CoA N-acyltransferases (Nat)"/>
    <property type="match status" value="1"/>
</dbReference>
<evidence type="ECO:0008006" key="5">
    <source>
        <dbReference type="Google" id="ProtNLM"/>
    </source>
</evidence>
<evidence type="ECO:0000313" key="4">
    <source>
        <dbReference type="Proteomes" id="UP001156856"/>
    </source>
</evidence>
<accession>A0A512J765</accession>
<dbReference type="Proteomes" id="UP001156856">
    <property type="component" value="Unassembled WGS sequence"/>
</dbReference>
<sequence length="298" mass="31947">MAGAIHETAARLRCRRIDAADRPDLAALLARGFPGRSLAEWDDALARLLDHTAASGGPHAGYVLDAGGELVGVLLMVFGASPGDPPRCNLSSWFVDDRYRGYASLLVASATRDRAVTYVNISPAPATRSTIEAQGFRRYTAGLQVAVPLLTRGAEAGVRVVAGDPPPGIAVEAGDLALMRAHARMGCLTVWGVARGRAHPFVFQRRRIAGHRVTVAYLLYCAEEGDLRRFGRALGRFLLRRGLLLAMVDAPAPVAGLIGPYLPDRMPKYAKGPQAPRLGDLAYTEAAVLGEAFWLKRT</sequence>
<dbReference type="EMBL" id="BJZU01000079">
    <property type="protein sequence ID" value="GEP05806.1"/>
    <property type="molecule type" value="Genomic_DNA"/>
</dbReference>
<dbReference type="AlphaFoldDB" id="A0A512J765"/>
<reference evidence="4" key="2">
    <citation type="journal article" date="2019" name="Int. J. Syst. Evol. Microbiol.">
        <title>The Global Catalogue of Microorganisms (GCM) 10K type strain sequencing project: providing services to taxonomists for standard genome sequencing and annotation.</title>
        <authorList>
            <consortium name="The Broad Institute Genomics Platform"/>
            <consortium name="The Broad Institute Genome Sequencing Center for Infectious Disease"/>
            <person name="Wu L."/>
            <person name="Ma J."/>
        </authorList>
    </citation>
    <scope>NUCLEOTIDE SEQUENCE [LARGE SCALE GENOMIC DNA]</scope>
    <source>
        <strain evidence="4">NBRC 107715</strain>
    </source>
</reference>
<dbReference type="Gene3D" id="3.40.630.30">
    <property type="match status" value="1"/>
</dbReference>
<keyword evidence="4" id="KW-1185">Reference proteome</keyword>
<reference evidence="2" key="4">
    <citation type="submission" date="2023-01" db="EMBL/GenBank/DDBJ databases">
        <title>Draft genome sequence of Methylobacterium oxalidis strain NBRC 107715.</title>
        <authorList>
            <person name="Sun Q."/>
            <person name="Mori K."/>
        </authorList>
    </citation>
    <scope>NUCLEOTIDE SEQUENCE</scope>
    <source>
        <strain evidence="2">NBRC 107715</strain>
    </source>
</reference>
<dbReference type="InterPro" id="IPR016181">
    <property type="entry name" value="Acyl_CoA_acyltransferase"/>
</dbReference>
<dbReference type="RefSeq" id="WP_147027347.1">
    <property type="nucleotide sequence ID" value="NZ_BJZU01000079.1"/>
</dbReference>
<gene>
    <name evidence="2" type="ORF">GCM10007888_09930</name>
    <name evidence="1" type="ORF">MOX02_38440</name>
</gene>
<reference evidence="1 3" key="3">
    <citation type="submission" date="2019-07" db="EMBL/GenBank/DDBJ databases">
        <title>Whole genome shotgun sequence of Methylobacterium oxalidis NBRC 107715.</title>
        <authorList>
            <person name="Hosoyama A."/>
            <person name="Uohara A."/>
            <person name="Ohji S."/>
            <person name="Ichikawa N."/>
        </authorList>
    </citation>
    <scope>NUCLEOTIDE SEQUENCE [LARGE SCALE GENOMIC DNA]</scope>
    <source>
        <strain evidence="1 3">NBRC 107715</strain>
    </source>
</reference>
<evidence type="ECO:0000313" key="3">
    <source>
        <dbReference type="Proteomes" id="UP000321960"/>
    </source>
</evidence>
<organism evidence="1 3">
    <name type="scientific">Methylobacterium oxalidis</name>
    <dbReference type="NCBI Taxonomy" id="944322"/>
    <lineage>
        <taxon>Bacteria</taxon>
        <taxon>Pseudomonadati</taxon>
        <taxon>Pseudomonadota</taxon>
        <taxon>Alphaproteobacteria</taxon>
        <taxon>Hyphomicrobiales</taxon>
        <taxon>Methylobacteriaceae</taxon>
        <taxon>Methylobacterium</taxon>
    </lineage>
</organism>
<comment type="caution">
    <text evidence="1">The sequence shown here is derived from an EMBL/GenBank/DDBJ whole genome shotgun (WGS) entry which is preliminary data.</text>
</comment>
<proteinExistence type="predicted"/>
<dbReference type="OrthoDB" id="8209564at2"/>